<evidence type="ECO:0000256" key="3">
    <source>
        <dbReference type="ARBA" id="ARBA00005708"/>
    </source>
</evidence>
<comment type="similarity">
    <text evidence="3">Belongs to the DHNA family.</text>
</comment>
<dbReference type="SUPFAM" id="SSF55620">
    <property type="entry name" value="Tetrahydrobiopterin biosynthesis enzymes-like"/>
    <property type="match status" value="2"/>
</dbReference>
<evidence type="ECO:0000259" key="8">
    <source>
        <dbReference type="SMART" id="SM00905"/>
    </source>
</evidence>
<comment type="caution">
    <text evidence="9">The sequence shown here is derived from an EMBL/GenBank/DDBJ whole genome shotgun (WGS) entry which is preliminary data.</text>
</comment>
<keyword evidence="5" id="KW-0289">Folate biosynthesis</keyword>
<evidence type="ECO:0000256" key="1">
    <source>
        <dbReference type="ARBA" id="ARBA00001353"/>
    </source>
</evidence>
<dbReference type="RefSeq" id="XP_069197624.1">
    <property type="nucleotide sequence ID" value="XM_069346413.1"/>
</dbReference>
<dbReference type="Pfam" id="PF02152">
    <property type="entry name" value="FolB"/>
    <property type="match status" value="1"/>
</dbReference>
<evidence type="ECO:0000256" key="7">
    <source>
        <dbReference type="ARBA" id="ARBA00032903"/>
    </source>
</evidence>
<reference evidence="9 10" key="1">
    <citation type="submission" date="2024-07" db="EMBL/GenBank/DDBJ databases">
        <title>Draft sequence of the Neodothiora populina.</title>
        <authorList>
            <person name="Drown D.D."/>
            <person name="Schuette U.S."/>
            <person name="Buechlein A.B."/>
            <person name="Rusch D.R."/>
            <person name="Winton L.W."/>
            <person name="Adams G.A."/>
        </authorList>
    </citation>
    <scope>NUCLEOTIDE SEQUENCE [LARGE SCALE GENOMIC DNA]</scope>
    <source>
        <strain evidence="9 10">CPC 39397</strain>
    </source>
</reference>
<accession>A0ABR3P584</accession>
<dbReference type="EC" id="4.1.2.25" evidence="4"/>
<dbReference type="InterPro" id="IPR043133">
    <property type="entry name" value="GTP-CH-I_C/QueF"/>
</dbReference>
<keyword evidence="10" id="KW-1185">Reference proteome</keyword>
<evidence type="ECO:0000313" key="10">
    <source>
        <dbReference type="Proteomes" id="UP001562354"/>
    </source>
</evidence>
<name>A0ABR3P584_9PEZI</name>
<dbReference type="Proteomes" id="UP001562354">
    <property type="component" value="Unassembled WGS sequence"/>
</dbReference>
<sequence length="258" mass="28383">MQYGRPWCNDGIAVNNLQLQSSPHNGLDAWGREKEQPVLLSVRLSFKSSFDSAAEQDALDSSTVHYGILSKTLRATKPEESWGSLSGLGETVHKTITAMLPGPDLLESLAIQVKLPKASLLGEAVILNRQHTNESVCNTLHLVDICLPTLIGVNANEREAKQKLIINVWINGLSDKDCDSYTQLEATLTQIIDLTGYETLESLVLHIVRNLYKNYVPLQQSGTSIRISLAKPQAVPFADAPAIEIYRTSEQLYAASRS</sequence>
<evidence type="ECO:0000256" key="5">
    <source>
        <dbReference type="ARBA" id="ARBA00022909"/>
    </source>
</evidence>
<organism evidence="9 10">
    <name type="scientific">Neodothiora populina</name>
    <dbReference type="NCBI Taxonomy" id="2781224"/>
    <lineage>
        <taxon>Eukaryota</taxon>
        <taxon>Fungi</taxon>
        <taxon>Dikarya</taxon>
        <taxon>Ascomycota</taxon>
        <taxon>Pezizomycotina</taxon>
        <taxon>Dothideomycetes</taxon>
        <taxon>Dothideomycetidae</taxon>
        <taxon>Dothideales</taxon>
        <taxon>Dothioraceae</taxon>
        <taxon>Neodothiora</taxon>
    </lineage>
</organism>
<dbReference type="EMBL" id="JBFMKM010000014">
    <property type="protein sequence ID" value="KAL1297942.1"/>
    <property type="molecule type" value="Genomic_DNA"/>
</dbReference>
<proteinExistence type="inferred from homology"/>
<feature type="domain" description="Dihydroneopterin aldolase/epimerase" evidence="8">
    <location>
        <begin position="140"/>
        <end position="247"/>
    </location>
</feature>
<evidence type="ECO:0000313" key="9">
    <source>
        <dbReference type="EMBL" id="KAL1297942.1"/>
    </source>
</evidence>
<dbReference type="Gene3D" id="3.30.1130.10">
    <property type="match status" value="2"/>
</dbReference>
<evidence type="ECO:0000256" key="2">
    <source>
        <dbReference type="ARBA" id="ARBA00005013"/>
    </source>
</evidence>
<keyword evidence="6" id="KW-0456">Lyase</keyword>
<dbReference type="PANTHER" id="PTHR42844">
    <property type="entry name" value="DIHYDRONEOPTERIN ALDOLASE 1-RELATED"/>
    <property type="match status" value="1"/>
</dbReference>
<evidence type="ECO:0000256" key="6">
    <source>
        <dbReference type="ARBA" id="ARBA00023239"/>
    </source>
</evidence>
<evidence type="ECO:0000256" key="4">
    <source>
        <dbReference type="ARBA" id="ARBA00013043"/>
    </source>
</evidence>
<dbReference type="InterPro" id="IPR006156">
    <property type="entry name" value="Dihydroneopterin_aldolase"/>
</dbReference>
<dbReference type="PANTHER" id="PTHR42844:SF1">
    <property type="entry name" value="DIHYDRONEOPTERIN ALDOLASE 1-RELATED"/>
    <property type="match status" value="1"/>
</dbReference>
<dbReference type="SMART" id="SM00905">
    <property type="entry name" value="FolB"/>
    <property type="match status" value="2"/>
</dbReference>
<protein>
    <recommendedName>
        <fullName evidence="4">dihydroneopterin aldolase</fullName>
        <ecNumber evidence="4">4.1.2.25</ecNumber>
    </recommendedName>
    <alternativeName>
        <fullName evidence="7">7,8-dihydroneopterin aldolase</fullName>
    </alternativeName>
</protein>
<dbReference type="GeneID" id="95980154"/>
<comment type="pathway">
    <text evidence="2">Cofactor biosynthesis; tetrahydrofolate biosynthesis; 2-amino-4-hydroxy-6-hydroxymethyl-7,8-dihydropteridine diphosphate from 7,8-dihydroneopterin triphosphate: step 3/4.</text>
</comment>
<dbReference type="InterPro" id="IPR006157">
    <property type="entry name" value="FolB_dom"/>
</dbReference>
<feature type="domain" description="Dihydroneopterin aldolase/epimerase" evidence="8">
    <location>
        <begin position="12"/>
        <end position="129"/>
    </location>
</feature>
<gene>
    <name evidence="9" type="ORF">AAFC00_006455</name>
</gene>
<comment type="catalytic activity">
    <reaction evidence="1">
        <text>7,8-dihydroneopterin = 6-hydroxymethyl-7,8-dihydropterin + glycolaldehyde</text>
        <dbReference type="Rhea" id="RHEA:10540"/>
        <dbReference type="ChEBI" id="CHEBI:17001"/>
        <dbReference type="ChEBI" id="CHEBI:17071"/>
        <dbReference type="ChEBI" id="CHEBI:44841"/>
        <dbReference type="EC" id="4.1.2.25"/>
    </reaction>
</comment>